<dbReference type="GO" id="GO:0009636">
    <property type="term" value="P:response to toxic substance"/>
    <property type="evidence" value="ECO:0007669"/>
    <property type="project" value="TreeGrafter"/>
</dbReference>
<dbReference type="PANTHER" id="PTHR10363:SF2">
    <property type="entry name" value="BLEOMYCIN HYDROLASE"/>
    <property type="match status" value="1"/>
</dbReference>
<evidence type="ECO:0000256" key="2">
    <source>
        <dbReference type="ARBA" id="ARBA00022801"/>
    </source>
</evidence>
<dbReference type="RefSeq" id="WP_026658092.1">
    <property type="nucleotide sequence ID" value="NC_022538.1"/>
</dbReference>
<dbReference type="HOGENOM" id="CLU_038600_0_1_14"/>
<dbReference type="STRING" id="1318466.BN85406150"/>
<comment type="similarity">
    <text evidence="4">Belongs to the peptidase C1 family.</text>
</comment>
<sequence length="438" mass="51305">MRKIEEKNIKVLTEKYQEKKVQNALKTVLNRAELQTILYNQEKEKQNQFKFSVEIPTLPVANQKMSGRCWIFAGLNVLREYTAKKLNVSEFEFSQNYIAFWDKFEKINYFIEIMDDFLTTDIDDRTLQHLLHMGIQDGGQWAMFVSVVEKYGVMPKEVMPETSSSSNTRIMNQVINRKLRQYAALSRKASKSELVTLKEKTLEELYTFLVTCFGMPPKIFNYEYVDKDNQYHLIENLDPKKFYNEYTEHNLTDYISIINAPTKDKPFMKTYTVPYLGNVIGGQEIKYINLNINDFKNLVIKQLENKDLVWFGSDVAYDGDRQVGFWDDQTFDYENLFEIDVDLEKDVSLDFGHSIPGHAMVITGVNLLNGKPNRFKIENSWGNQNGNKGYYVCSDSWFNKYVYQAVIKKELLTQEQKLAWEEKPIVLKPWDPMGTLAK</sequence>
<feature type="active site" evidence="5">
    <location>
        <position position="379"/>
    </location>
</feature>
<reference evidence="6 7" key="1">
    <citation type="journal article" date="2013" name="J. Mol. Microbiol. Biotechnol.">
        <title>Analysis of the Complete Genomes of Acholeplasma brassicae , A. palmae and A. laidlawii and Their Comparison to the Obligate Parasites from ' Candidatus Phytoplasma'.</title>
        <authorList>
            <person name="Kube M."/>
            <person name="Siewert C."/>
            <person name="Migdoll A.M."/>
            <person name="Duduk B."/>
            <person name="Holz S."/>
            <person name="Rabus R."/>
            <person name="Seemuller E."/>
            <person name="Mitrovic J."/>
            <person name="Muller I."/>
            <person name="Buttner C."/>
            <person name="Reinhardt R."/>
        </authorList>
    </citation>
    <scope>NUCLEOTIDE SEQUENCE [LARGE SCALE GENOMIC DNA]</scope>
    <source>
        <strain evidence="6 7">J233</strain>
    </source>
</reference>
<dbReference type="AlphaFoldDB" id="U4KKM2"/>
<keyword evidence="4 6" id="KW-0031">Aminopeptidase</keyword>
<dbReference type="InterPro" id="IPR000169">
    <property type="entry name" value="Pept_cys_AS"/>
</dbReference>
<evidence type="ECO:0000256" key="1">
    <source>
        <dbReference type="ARBA" id="ARBA00022670"/>
    </source>
</evidence>
<protein>
    <recommendedName>
        <fullName evidence="4">Aminopeptidase</fullName>
    </recommendedName>
</protein>
<dbReference type="Pfam" id="PF03051">
    <property type="entry name" value="Peptidase_C1_2"/>
    <property type="match status" value="1"/>
</dbReference>
<dbReference type="Gene3D" id="3.90.70.10">
    <property type="entry name" value="Cysteine proteinases"/>
    <property type="match status" value="1"/>
</dbReference>
<dbReference type="GO" id="GO:0005737">
    <property type="term" value="C:cytoplasm"/>
    <property type="evidence" value="ECO:0007669"/>
    <property type="project" value="TreeGrafter"/>
</dbReference>
<gene>
    <name evidence="6" type="primary">pepC</name>
    <name evidence="6" type="ORF">BN85406150</name>
</gene>
<organism evidence="6 7">
    <name type="scientific">Alteracholeplasma palmae (strain ATCC 49389 / J233)</name>
    <name type="common">Acholeplasma palmae</name>
    <dbReference type="NCBI Taxonomy" id="1318466"/>
    <lineage>
        <taxon>Bacteria</taxon>
        <taxon>Bacillati</taxon>
        <taxon>Mycoplasmatota</taxon>
        <taxon>Mollicutes</taxon>
        <taxon>Acholeplasmatales</taxon>
        <taxon>Acholeplasmataceae</taxon>
        <taxon>Acholeplasma</taxon>
    </lineage>
</organism>
<dbReference type="GO" id="GO:0006508">
    <property type="term" value="P:proteolysis"/>
    <property type="evidence" value="ECO:0007669"/>
    <property type="project" value="UniProtKB-KW"/>
</dbReference>
<accession>U4KKM2</accession>
<evidence type="ECO:0000256" key="3">
    <source>
        <dbReference type="ARBA" id="ARBA00022807"/>
    </source>
</evidence>
<dbReference type="KEGG" id="apal:BN85406150"/>
<evidence type="ECO:0000313" key="6">
    <source>
        <dbReference type="EMBL" id="CCV64192.1"/>
    </source>
</evidence>
<dbReference type="InterPro" id="IPR004134">
    <property type="entry name" value="Peptidase_C1B"/>
</dbReference>
<proteinExistence type="inferred from homology"/>
<dbReference type="GO" id="GO:0043418">
    <property type="term" value="P:homocysteine catabolic process"/>
    <property type="evidence" value="ECO:0007669"/>
    <property type="project" value="TreeGrafter"/>
</dbReference>
<name>U4KKM2_ALTPJ</name>
<dbReference type="CDD" id="cd00585">
    <property type="entry name" value="Peptidase_C1B"/>
    <property type="match status" value="1"/>
</dbReference>
<keyword evidence="1 4" id="KW-0645">Protease</keyword>
<dbReference type="SUPFAM" id="SSF54001">
    <property type="entry name" value="Cysteine proteinases"/>
    <property type="match status" value="1"/>
</dbReference>
<dbReference type="EMBL" id="FO681347">
    <property type="protein sequence ID" value="CCV64192.1"/>
    <property type="molecule type" value="Genomic_DNA"/>
</dbReference>
<dbReference type="PROSITE" id="PS00139">
    <property type="entry name" value="THIOL_PROTEASE_CYS"/>
    <property type="match status" value="1"/>
</dbReference>
<keyword evidence="2 4" id="KW-0378">Hydrolase</keyword>
<dbReference type="OrthoDB" id="1111399at2"/>
<dbReference type="Proteomes" id="UP000032740">
    <property type="component" value="Chromosome"/>
</dbReference>
<dbReference type="InterPro" id="IPR038765">
    <property type="entry name" value="Papain-like_cys_pep_sf"/>
</dbReference>
<evidence type="ECO:0000256" key="4">
    <source>
        <dbReference type="PIRNR" id="PIRNR005700"/>
    </source>
</evidence>
<dbReference type="GO" id="GO:0070005">
    <property type="term" value="F:cysteine-type aminopeptidase activity"/>
    <property type="evidence" value="ECO:0007669"/>
    <property type="project" value="InterPro"/>
</dbReference>
<keyword evidence="3 4" id="KW-0788">Thiol protease</keyword>
<feature type="active site" evidence="5">
    <location>
        <position position="69"/>
    </location>
</feature>
<evidence type="ECO:0000313" key="7">
    <source>
        <dbReference type="Proteomes" id="UP000032740"/>
    </source>
</evidence>
<dbReference type="PANTHER" id="PTHR10363">
    <property type="entry name" value="BLEOMYCIN HYDROLASE"/>
    <property type="match status" value="1"/>
</dbReference>
<evidence type="ECO:0000256" key="5">
    <source>
        <dbReference type="PIRSR" id="PIRSR005700-1"/>
    </source>
</evidence>
<keyword evidence="7" id="KW-1185">Reference proteome</keyword>
<dbReference type="PIRSF" id="PIRSF005700">
    <property type="entry name" value="PepC"/>
    <property type="match status" value="1"/>
</dbReference>
<feature type="active site" evidence="5">
    <location>
        <position position="358"/>
    </location>
</feature>